<keyword evidence="3" id="KW-1185">Reference proteome</keyword>
<evidence type="ECO:0000313" key="2">
    <source>
        <dbReference type="EMBL" id="KAF5812462.1"/>
    </source>
</evidence>
<evidence type="ECO:0000256" key="1">
    <source>
        <dbReference type="SAM" id="MobiDB-lite"/>
    </source>
</evidence>
<reference evidence="2" key="1">
    <citation type="journal article" date="2017" name="Nature">
        <title>The sunflower genome provides insights into oil metabolism, flowering and Asterid evolution.</title>
        <authorList>
            <person name="Badouin H."/>
            <person name="Gouzy J."/>
            <person name="Grassa C.J."/>
            <person name="Murat F."/>
            <person name="Staton S.E."/>
            <person name="Cottret L."/>
            <person name="Lelandais-Briere C."/>
            <person name="Owens G.L."/>
            <person name="Carrere S."/>
            <person name="Mayjonade B."/>
            <person name="Legrand L."/>
            <person name="Gill N."/>
            <person name="Kane N.C."/>
            <person name="Bowers J.E."/>
            <person name="Hubner S."/>
            <person name="Bellec A."/>
            <person name="Berard A."/>
            <person name="Berges H."/>
            <person name="Blanchet N."/>
            <person name="Boniface M.C."/>
            <person name="Brunel D."/>
            <person name="Catrice O."/>
            <person name="Chaidir N."/>
            <person name="Claudel C."/>
            <person name="Donnadieu C."/>
            <person name="Faraut T."/>
            <person name="Fievet G."/>
            <person name="Helmstetter N."/>
            <person name="King M."/>
            <person name="Knapp S.J."/>
            <person name="Lai Z."/>
            <person name="Le Paslier M.C."/>
            <person name="Lippi Y."/>
            <person name="Lorenzon L."/>
            <person name="Mandel J.R."/>
            <person name="Marage G."/>
            <person name="Marchand G."/>
            <person name="Marquand E."/>
            <person name="Bret-Mestries E."/>
            <person name="Morien E."/>
            <person name="Nambeesan S."/>
            <person name="Nguyen T."/>
            <person name="Pegot-Espagnet P."/>
            <person name="Pouilly N."/>
            <person name="Raftis F."/>
            <person name="Sallet E."/>
            <person name="Schiex T."/>
            <person name="Thomas J."/>
            <person name="Vandecasteele C."/>
            <person name="Vares D."/>
            <person name="Vear F."/>
            <person name="Vautrin S."/>
            <person name="Crespi M."/>
            <person name="Mangin B."/>
            <person name="Burke J.M."/>
            <person name="Salse J."/>
            <person name="Munos S."/>
            <person name="Vincourt P."/>
            <person name="Rieseberg L.H."/>
            <person name="Langlade N.B."/>
        </authorList>
    </citation>
    <scope>NUCLEOTIDE SEQUENCE</scope>
    <source>
        <tissue evidence="2">Leaves</tissue>
    </source>
</reference>
<comment type="caution">
    <text evidence="2">The sequence shown here is derived from an EMBL/GenBank/DDBJ whole genome shotgun (WGS) entry which is preliminary data.</text>
</comment>
<proteinExistence type="predicted"/>
<reference evidence="2" key="2">
    <citation type="submission" date="2020-06" db="EMBL/GenBank/DDBJ databases">
        <title>Helianthus annuus Genome sequencing and assembly Release 2.</title>
        <authorList>
            <person name="Gouzy J."/>
            <person name="Langlade N."/>
            <person name="Munos S."/>
        </authorList>
    </citation>
    <scope>NUCLEOTIDE SEQUENCE</scope>
    <source>
        <tissue evidence="2">Leaves</tissue>
    </source>
</reference>
<dbReference type="Gramene" id="mRNA:HanXRQr2_Chr03g0086701">
    <property type="protein sequence ID" value="CDS:HanXRQr2_Chr03g0086701.1"/>
    <property type="gene ID" value="HanXRQr2_Chr03g0086701"/>
</dbReference>
<sequence length="67" mass="7510">MFGTHDDSAAYSSTGPDSTQGRLSSIRLSYPYFQAKAWASSALFYKHSLSLYQCLPNVRTTDELRLT</sequence>
<protein>
    <submittedName>
        <fullName evidence="2">Uncharacterized protein</fullName>
    </submittedName>
</protein>
<feature type="region of interest" description="Disordered" evidence="1">
    <location>
        <begin position="1"/>
        <end position="22"/>
    </location>
</feature>
<dbReference type="Proteomes" id="UP000215914">
    <property type="component" value="Unassembled WGS sequence"/>
</dbReference>
<dbReference type="EMBL" id="MNCJ02000318">
    <property type="protein sequence ID" value="KAF5812462.1"/>
    <property type="molecule type" value="Genomic_DNA"/>
</dbReference>
<accession>A0A9K3JCD8</accession>
<gene>
    <name evidence="2" type="ORF">HanXRQr2_Chr03g0086701</name>
</gene>
<dbReference type="AlphaFoldDB" id="A0A9K3JCD8"/>
<feature type="compositionally biased region" description="Polar residues" evidence="1">
    <location>
        <begin position="10"/>
        <end position="22"/>
    </location>
</feature>
<name>A0A9K3JCD8_HELAN</name>
<evidence type="ECO:0000313" key="3">
    <source>
        <dbReference type="Proteomes" id="UP000215914"/>
    </source>
</evidence>
<organism evidence="2 3">
    <name type="scientific">Helianthus annuus</name>
    <name type="common">Common sunflower</name>
    <dbReference type="NCBI Taxonomy" id="4232"/>
    <lineage>
        <taxon>Eukaryota</taxon>
        <taxon>Viridiplantae</taxon>
        <taxon>Streptophyta</taxon>
        <taxon>Embryophyta</taxon>
        <taxon>Tracheophyta</taxon>
        <taxon>Spermatophyta</taxon>
        <taxon>Magnoliopsida</taxon>
        <taxon>eudicotyledons</taxon>
        <taxon>Gunneridae</taxon>
        <taxon>Pentapetalae</taxon>
        <taxon>asterids</taxon>
        <taxon>campanulids</taxon>
        <taxon>Asterales</taxon>
        <taxon>Asteraceae</taxon>
        <taxon>Asteroideae</taxon>
        <taxon>Heliantheae alliance</taxon>
        <taxon>Heliantheae</taxon>
        <taxon>Helianthus</taxon>
    </lineage>
</organism>